<dbReference type="WBParaSite" id="Pan_g19531.t1">
    <property type="protein sequence ID" value="Pan_g19531.t1"/>
    <property type="gene ID" value="Pan_g19531"/>
</dbReference>
<accession>A0A7E4VDJ5</accession>
<organism evidence="2 3">
    <name type="scientific">Panagrellus redivivus</name>
    <name type="common">Microworm</name>
    <dbReference type="NCBI Taxonomy" id="6233"/>
    <lineage>
        <taxon>Eukaryota</taxon>
        <taxon>Metazoa</taxon>
        <taxon>Ecdysozoa</taxon>
        <taxon>Nematoda</taxon>
        <taxon>Chromadorea</taxon>
        <taxon>Rhabditida</taxon>
        <taxon>Tylenchina</taxon>
        <taxon>Panagrolaimomorpha</taxon>
        <taxon>Panagrolaimoidea</taxon>
        <taxon>Panagrolaimidae</taxon>
        <taxon>Panagrellus</taxon>
    </lineage>
</organism>
<protein>
    <submittedName>
        <fullName evidence="3">Peptidase S41</fullName>
    </submittedName>
</protein>
<evidence type="ECO:0000313" key="3">
    <source>
        <dbReference type="WBParaSite" id="Pan_g19531.t1"/>
    </source>
</evidence>
<keyword evidence="2" id="KW-1185">Reference proteome</keyword>
<sequence>MQPRMLYTLLLILFIGSALGHGRQLKKKGLQDYDSSARLRESITGSFRTLKHYYSVGFSDYEVSLAKGLLYSFAPDREAIEANWHLPLDELCDFLLGYYTLAPVKIVENMRKEFYIFQEAVGRRLGISVE</sequence>
<proteinExistence type="predicted"/>
<dbReference type="AlphaFoldDB" id="A0A7E4VDJ5"/>
<evidence type="ECO:0000256" key="1">
    <source>
        <dbReference type="SAM" id="SignalP"/>
    </source>
</evidence>
<name>A0A7E4VDJ5_PANRE</name>
<feature type="chain" id="PRO_5028838824" evidence="1">
    <location>
        <begin position="21"/>
        <end position="130"/>
    </location>
</feature>
<reference evidence="3" key="2">
    <citation type="submission" date="2020-10" db="UniProtKB">
        <authorList>
            <consortium name="WormBaseParasite"/>
        </authorList>
    </citation>
    <scope>IDENTIFICATION</scope>
</reference>
<keyword evidence="1" id="KW-0732">Signal</keyword>
<dbReference type="Proteomes" id="UP000492821">
    <property type="component" value="Unassembled WGS sequence"/>
</dbReference>
<reference evidence="2" key="1">
    <citation type="journal article" date="2013" name="Genetics">
        <title>The draft genome and transcriptome of Panagrellus redivivus are shaped by the harsh demands of a free-living lifestyle.</title>
        <authorList>
            <person name="Srinivasan J."/>
            <person name="Dillman A.R."/>
            <person name="Macchietto M.G."/>
            <person name="Heikkinen L."/>
            <person name="Lakso M."/>
            <person name="Fracchia K.M."/>
            <person name="Antoshechkin I."/>
            <person name="Mortazavi A."/>
            <person name="Wong G."/>
            <person name="Sternberg P.W."/>
        </authorList>
    </citation>
    <scope>NUCLEOTIDE SEQUENCE [LARGE SCALE GENOMIC DNA]</scope>
    <source>
        <strain evidence="2">MT8872</strain>
    </source>
</reference>
<feature type="signal peptide" evidence="1">
    <location>
        <begin position="1"/>
        <end position="20"/>
    </location>
</feature>
<evidence type="ECO:0000313" key="2">
    <source>
        <dbReference type="Proteomes" id="UP000492821"/>
    </source>
</evidence>